<evidence type="ECO:0000313" key="2">
    <source>
        <dbReference type="Proteomes" id="UP001177021"/>
    </source>
</evidence>
<accession>A0ACB0K914</accession>
<sequence>MESQNIEHVSSNLLKAQSHIWNHIFNFINSMSLKCVVDLGIVDIIHNHGKPMPLSKLISSLSIHPTKNDNIYRLMRIMTHSGFFSQQNITLENELEIEYTLTDASRLLLKDNPMSMTPFVQAMLDPVLTNPWHQLSTWLKNDDPTTFETTHKMLMWDYAARDSNFNNLFNESMASDARLVTNLLIEKYREVFIGSKSLVDVGGGTGTMAKALAKSFPQLECVVFDLPHVVAGLQGSDNLKYVGGDMFKEIPPADAILMKWILHSLNDEKCVKLLKKCKESLKHKGKEGKVIIIDMVLDIDQKGDNDITKSTETQLFFDMLMMVVVTGKERNEKEWSNLIYSAGFCGYKITPILGLRSVIEIYL</sequence>
<keyword evidence="2" id="KW-1185">Reference proteome</keyword>
<gene>
    <name evidence="1" type="ORF">MILVUS5_LOCUS20196</name>
</gene>
<proteinExistence type="predicted"/>
<protein>
    <submittedName>
        <fullName evidence="1">Uncharacterized protein</fullName>
    </submittedName>
</protein>
<reference evidence="1" key="1">
    <citation type="submission" date="2023-10" db="EMBL/GenBank/DDBJ databases">
        <authorList>
            <person name="Rodriguez Cubillos JULIANA M."/>
            <person name="De Vega J."/>
        </authorList>
    </citation>
    <scope>NUCLEOTIDE SEQUENCE</scope>
</reference>
<dbReference type="Proteomes" id="UP001177021">
    <property type="component" value="Unassembled WGS sequence"/>
</dbReference>
<dbReference type="EMBL" id="CASHSV030000206">
    <property type="protein sequence ID" value="CAJ2652756.1"/>
    <property type="molecule type" value="Genomic_DNA"/>
</dbReference>
<evidence type="ECO:0000313" key="1">
    <source>
        <dbReference type="EMBL" id="CAJ2652756.1"/>
    </source>
</evidence>
<comment type="caution">
    <text evidence="1">The sequence shown here is derived from an EMBL/GenBank/DDBJ whole genome shotgun (WGS) entry which is preliminary data.</text>
</comment>
<name>A0ACB0K914_TRIPR</name>
<organism evidence="1 2">
    <name type="scientific">Trifolium pratense</name>
    <name type="common">Red clover</name>
    <dbReference type="NCBI Taxonomy" id="57577"/>
    <lineage>
        <taxon>Eukaryota</taxon>
        <taxon>Viridiplantae</taxon>
        <taxon>Streptophyta</taxon>
        <taxon>Embryophyta</taxon>
        <taxon>Tracheophyta</taxon>
        <taxon>Spermatophyta</taxon>
        <taxon>Magnoliopsida</taxon>
        <taxon>eudicotyledons</taxon>
        <taxon>Gunneridae</taxon>
        <taxon>Pentapetalae</taxon>
        <taxon>rosids</taxon>
        <taxon>fabids</taxon>
        <taxon>Fabales</taxon>
        <taxon>Fabaceae</taxon>
        <taxon>Papilionoideae</taxon>
        <taxon>50 kb inversion clade</taxon>
        <taxon>NPAAA clade</taxon>
        <taxon>Hologalegina</taxon>
        <taxon>IRL clade</taxon>
        <taxon>Trifolieae</taxon>
        <taxon>Trifolium</taxon>
    </lineage>
</organism>